<keyword evidence="4" id="KW-0687">Ribonucleoprotein</keyword>
<dbReference type="InterPro" id="IPR001790">
    <property type="entry name" value="Ribosomal_uL10"/>
</dbReference>
<name>A0A8J6KNP8_MICOH</name>
<dbReference type="PANTHER" id="PTHR45699:SF1">
    <property type="entry name" value="LARGE RIBOSOMAL SUBUNIT PROTEIN UL10-RELATED"/>
    <property type="match status" value="1"/>
</dbReference>
<evidence type="ECO:0000256" key="1">
    <source>
        <dbReference type="ARBA" id="ARBA00002200"/>
    </source>
</evidence>
<comment type="caution">
    <text evidence="5">The sequence shown here is derived from an EMBL/GenBank/DDBJ whole genome shotgun (WGS) entry which is preliminary data.</text>
</comment>
<protein>
    <submittedName>
        <fullName evidence="5">60S acidic ribosomal protein P0-like</fullName>
    </submittedName>
</protein>
<reference evidence="5" key="1">
    <citation type="submission" date="2020-03" db="EMBL/GenBank/DDBJ databases">
        <title>Studies in the Genomics of Life Span.</title>
        <authorList>
            <person name="Glass D."/>
        </authorList>
    </citation>
    <scope>NUCLEOTIDE SEQUENCE</scope>
    <source>
        <strain evidence="5">LTLLF</strain>
        <tissue evidence="5">Muscle</tissue>
    </source>
</reference>
<dbReference type="PANTHER" id="PTHR45699">
    <property type="entry name" value="60S ACIDIC RIBOSOMAL PROTEIN P0"/>
    <property type="match status" value="1"/>
</dbReference>
<dbReference type="AlphaFoldDB" id="A0A8J6KNP8"/>
<evidence type="ECO:0000313" key="5">
    <source>
        <dbReference type="EMBL" id="KAH0503904.1"/>
    </source>
</evidence>
<dbReference type="EMBL" id="JAATJU010025359">
    <property type="protein sequence ID" value="KAH0503904.1"/>
    <property type="molecule type" value="Genomic_DNA"/>
</dbReference>
<gene>
    <name evidence="5" type="ORF">LTLLF_185800</name>
</gene>
<dbReference type="GO" id="GO:0070180">
    <property type="term" value="F:large ribosomal subunit rRNA binding"/>
    <property type="evidence" value="ECO:0007669"/>
    <property type="project" value="TreeGrafter"/>
</dbReference>
<comment type="function">
    <text evidence="1">Ribosomal protein P0 is the functional equivalent of E.coli protein L10.</text>
</comment>
<accession>A0A8J6KNP8</accession>
<dbReference type="InterPro" id="IPR050323">
    <property type="entry name" value="Ribosomal_protein_uL10"/>
</dbReference>
<dbReference type="Proteomes" id="UP000710432">
    <property type="component" value="Unassembled WGS sequence"/>
</dbReference>
<dbReference type="GO" id="GO:0000027">
    <property type="term" value="P:ribosomal large subunit assembly"/>
    <property type="evidence" value="ECO:0007669"/>
    <property type="project" value="TreeGrafter"/>
</dbReference>
<keyword evidence="3 5" id="KW-0689">Ribosomal protein</keyword>
<organism evidence="5 6">
    <name type="scientific">Microtus ochrogaster</name>
    <name type="common">Prairie vole</name>
    <dbReference type="NCBI Taxonomy" id="79684"/>
    <lineage>
        <taxon>Eukaryota</taxon>
        <taxon>Metazoa</taxon>
        <taxon>Chordata</taxon>
        <taxon>Craniata</taxon>
        <taxon>Vertebrata</taxon>
        <taxon>Euteleostomi</taxon>
        <taxon>Mammalia</taxon>
        <taxon>Eutheria</taxon>
        <taxon>Euarchontoglires</taxon>
        <taxon>Glires</taxon>
        <taxon>Rodentia</taxon>
        <taxon>Myomorpha</taxon>
        <taxon>Muroidea</taxon>
        <taxon>Cricetidae</taxon>
        <taxon>Arvicolinae</taxon>
        <taxon>Microtus</taxon>
    </lineage>
</organism>
<proteinExistence type="inferred from homology"/>
<dbReference type="Pfam" id="PF00466">
    <property type="entry name" value="Ribosomal_L10"/>
    <property type="match status" value="1"/>
</dbReference>
<evidence type="ECO:0000256" key="3">
    <source>
        <dbReference type="ARBA" id="ARBA00022980"/>
    </source>
</evidence>
<evidence type="ECO:0000256" key="2">
    <source>
        <dbReference type="ARBA" id="ARBA00008889"/>
    </source>
</evidence>
<dbReference type="SUPFAM" id="SSF160369">
    <property type="entry name" value="Ribosomal protein L10-like"/>
    <property type="match status" value="1"/>
</dbReference>
<dbReference type="GO" id="GO:0003735">
    <property type="term" value="F:structural constituent of ribosome"/>
    <property type="evidence" value="ECO:0007669"/>
    <property type="project" value="TreeGrafter"/>
</dbReference>
<evidence type="ECO:0000256" key="4">
    <source>
        <dbReference type="ARBA" id="ARBA00023274"/>
    </source>
</evidence>
<dbReference type="InterPro" id="IPR043141">
    <property type="entry name" value="Ribosomal_uL10-like_sf"/>
</dbReference>
<evidence type="ECO:0000313" key="6">
    <source>
        <dbReference type="Proteomes" id="UP000710432"/>
    </source>
</evidence>
<dbReference type="Gene3D" id="3.30.70.1730">
    <property type="match status" value="1"/>
</dbReference>
<sequence>MGKNTMMWKAIRGHLENHPALEKLLPHIWGNVGFVFTKENLTEIRNMLLVNKVPAVACSGAITPLSHSSIHGYKQVLALSVETEYIFPLAEKVKALLADPSAFVAAALAAAATTDVPATAAAPAKAEAKEKLEESDDDMGFVLFG</sequence>
<dbReference type="GO" id="GO:0002181">
    <property type="term" value="P:cytoplasmic translation"/>
    <property type="evidence" value="ECO:0007669"/>
    <property type="project" value="TreeGrafter"/>
</dbReference>
<comment type="similarity">
    <text evidence="2">Belongs to the universal ribosomal protein uL10 family.</text>
</comment>
<dbReference type="GO" id="GO:0022625">
    <property type="term" value="C:cytosolic large ribosomal subunit"/>
    <property type="evidence" value="ECO:0007669"/>
    <property type="project" value="TreeGrafter"/>
</dbReference>
<dbReference type="Pfam" id="PF00428">
    <property type="entry name" value="Ribosomal_60s"/>
    <property type="match status" value="1"/>
</dbReference>